<name>A0A1V9FII4_9BACT</name>
<dbReference type="AlphaFoldDB" id="A0A1V9FII4"/>
<organism evidence="1 2">
    <name type="scientific">Niastella vici</name>
    <dbReference type="NCBI Taxonomy" id="1703345"/>
    <lineage>
        <taxon>Bacteria</taxon>
        <taxon>Pseudomonadati</taxon>
        <taxon>Bacteroidota</taxon>
        <taxon>Chitinophagia</taxon>
        <taxon>Chitinophagales</taxon>
        <taxon>Chitinophagaceae</taxon>
        <taxon>Niastella</taxon>
    </lineage>
</organism>
<keyword evidence="2" id="KW-1185">Reference proteome</keyword>
<proteinExistence type="predicted"/>
<evidence type="ECO:0000313" key="1">
    <source>
        <dbReference type="EMBL" id="OQP58173.1"/>
    </source>
</evidence>
<dbReference type="RefSeq" id="WP_081155320.1">
    <property type="nucleotide sequence ID" value="NZ_LVYD01000102.1"/>
</dbReference>
<sequence>MPLYIEIDTRVPEANLRWVSVGQCRIWFQQEWLLNVQILFYRHTFRLSAQTGKKKKPAEKKARAAKPKNMLPKLKKGWQVLRSCTVQQWQLSIDTGDFAKNAELYPFTFYPALCGHLRINFTNENYFFIRIHNQVWKMLMAYLRR</sequence>
<gene>
    <name evidence="1" type="ORF">A3860_07565</name>
</gene>
<accession>A0A1V9FII4</accession>
<protein>
    <submittedName>
        <fullName evidence="1">Uncharacterized protein</fullName>
    </submittedName>
</protein>
<dbReference type="OrthoDB" id="799391at2"/>
<reference evidence="1 2" key="1">
    <citation type="submission" date="2016-03" db="EMBL/GenBank/DDBJ databases">
        <title>Niastella vici sp. nov., isolated from farmland soil.</title>
        <authorList>
            <person name="Chen L."/>
            <person name="Wang D."/>
            <person name="Yang S."/>
            <person name="Wang G."/>
        </authorList>
    </citation>
    <scope>NUCLEOTIDE SEQUENCE [LARGE SCALE GENOMIC DNA]</scope>
    <source>
        <strain evidence="1 2">DJ57</strain>
    </source>
</reference>
<dbReference type="EMBL" id="LVYD01000102">
    <property type="protein sequence ID" value="OQP58173.1"/>
    <property type="molecule type" value="Genomic_DNA"/>
</dbReference>
<dbReference type="Proteomes" id="UP000192796">
    <property type="component" value="Unassembled WGS sequence"/>
</dbReference>
<comment type="caution">
    <text evidence="1">The sequence shown here is derived from an EMBL/GenBank/DDBJ whole genome shotgun (WGS) entry which is preliminary data.</text>
</comment>
<evidence type="ECO:0000313" key="2">
    <source>
        <dbReference type="Proteomes" id="UP000192796"/>
    </source>
</evidence>